<sequence>MSSAVIFVTGGSRGIGLSIVTLLLKDGYKVASFARSRTAELEALASRYGSSFLVIQGDLADPKTATAAVQKTISTFGRLDSLILNASTVYPITRLADAKVEEIVAGFQTNVFSIIPVIQAASSELRKSKLPGGARIIALSSAAGLSGIAGMGPYCASKAALNILIGALGQEEESIVSVAVNPGMVETQMAQEVRNDGKDVMNADSHGWMVNSYTSGGNKHPDVPAKAVIALALKAPKELSGKYLDFDAAEVKALE</sequence>
<evidence type="ECO:0000256" key="2">
    <source>
        <dbReference type="ARBA" id="ARBA00022857"/>
    </source>
</evidence>
<dbReference type="SUPFAM" id="SSF51735">
    <property type="entry name" value="NAD(P)-binding Rossmann-fold domains"/>
    <property type="match status" value="1"/>
</dbReference>
<protein>
    <submittedName>
        <fullName evidence="4">NAD(P)-binding protein</fullName>
    </submittedName>
</protein>
<dbReference type="EMBL" id="KV426007">
    <property type="protein sequence ID" value="KZV92494.1"/>
    <property type="molecule type" value="Genomic_DNA"/>
</dbReference>
<gene>
    <name evidence="4" type="ORF">EXIGLDRAFT_675044</name>
</gene>
<dbReference type="InterPro" id="IPR020904">
    <property type="entry name" value="Sc_DH/Rdtase_CS"/>
</dbReference>
<dbReference type="PRINTS" id="PR00081">
    <property type="entry name" value="GDHRDH"/>
</dbReference>
<dbReference type="PANTHER" id="PTHR43008:SF8">
    <property type="entry name" value="BENZIL REDUCTASE ((S)-BENZOIN FORMING) IRC24"/>
    <property type="match status" value="1"/>
</dbReference>
<evidence type="ECO:0000313" key="5">
    <source>
        <dbReference type="Proteomes" id="UP000077266"/>
    </source>
</evidence>
<comment type="similarity">
    <text evidence="1">Belongs to the short-chain dehydrogenases/reductases (SDR) family.</text>
</comment>
<dbReference type="InterPro" id="IPR036291">
    <property type="entry name" value="NAD(P)-bd_dom_sf"/>
</dbReference>
<evidence type="ECO:0000256" key="3">
    <source>
        <dbReference type="ARBA" id="ARBA00023002"/>
    </source>
</evidence>
<dbReference type="InterPro" id="IPR002347">
    <property type="entry name" value="SDR_fam"/>
</dbReference>
<dbReference type="PANTHER" id="PTHR43008">
    <property type="entry name" value="BENZIL REDUCTASE"/>
    <property type="match status" value="1"/>
</dbReference>
<dbReference type="AlphaFoldDB" id="A0A165HUV6"/>
<dbReference type="OrthoDB" id="498125at2759"/>
<organism evidence="4 5">
    <name type="scientific">Exidia glandulosa HHB12029</name>
    <dbReference type="NCBI Taxonomy" id="1314781"/>
    <lineage>
        <taxon>Eukaryota</taxon>
        <taxon>Fungi</taxon>
        <taxon>Dikarya</taxon>
        <taxon>Basidiomycota</taxon>
        <taxon>Agaricomycotina</taxon>
        <taxon>Agaricomycetes</taxon>
        <taxon>Auriculariales</taxon>
        <taxon>Exidiaceae</taxon>
        <taxon>Exidia</taxon>
    </lineage>
</organism>
<dbReference type="GO" id="GO:0016616">
    <property type="term" value="F:oxidoreductase activity, acting on the CH-OH group of donors, NAD or NADP as acceptor"/>
    <property type="evidence" value="ECO:0007669"/>
    <property type="project" value="UniProtKB-ARBA"/>
</dbReference>
<dbReference type="PROSITE" id="PS00061">
    <property type="entry name" value="ADH_SHORT"/>
    <property type="match status" value="1"/>
</dbReference>
<evidence type="ECO:0000313" key="4">
    <source>
        <dbReference type="EMBL" id="KZV92494.1"/>
    </source>
</evidence>
<keyword evidence="2" id="KW-0521">NADP</keyword>
<dbReference type="InParanoid" id="A0A165HUV6"/>
<dbReference type="Gene3D" id="3.40.50.720">
    <property type="entry name" value="NAD(P)-binding Rossmann-like Domain"/>
    <property type="match status" value="1"/>
</dbReference>
<accession>A0A165HUV6</accession>
<reference evidence="4 5" key="1">
    <citation type="journal article" date="2016" name="Mol. Biol. Evol.">
        <title>Comparative Genomics of Early-Diverging Mushroom-Forming Fungi Provides Insights into the Origins of Lignocellulose Decay Capabilities.</title>
        <authorList>
            <person name="Nagy L.G."/>
            <person name="Riley R."/>
            <person name="Tritt A."/>
            <person name="Adam C."/>
            <person name="Daum C."/>
            <person name="Floudas D."/>
            <person name="Sun H."/>
            <person name="Yadav J.S."/>
            <person name="Pangilinan J."/>
            <person name="Larsson K.H."/>
            <person name="Matsuura K."/>
            <person name="Barry K."/>
            <person name="Labutti K."/>
            <person name="Kuo R."/>
            <person name="Ohm R.A."/>
            <person name="Bhattacharya S.S."/>
            <person name="Shirouzu T."/>
            <person name="Yoshinaga Y."/>
            <person name="Martin F.M."/>
            <person name="Grigoriev I.V."/>
            <person name="Hibbett D.S."/>
        </authorList>
    </citation>
    <scope>NUCLEOTIDE SEQUENCE [LARGE SCALE GENOMIC DNA]</scope>
    <source>
        <strain evidence="4 5">HHB12029</strain>
    </source>
</reference>
<dbReference type="Proteomes" id="UP000077266">
    <property type="component" value="Unassembled WGS sequence"/>
</dbReference>
<evidence type="ECO:0000256" key="1">
    <source>
        <dbReference type="ARBA" id="ARBA00006484"/>
    </source>
</evidence>
<proteinExistence type="inferred from homology"/>
<dbReference type="STRING" id="1314781.A0A165HUV6"/>
<dbReference type="GO" id="GO:0050664">
    <property type="term" value="F:oxidoreductase activity, acting on NAD(P)H, oxygen as acceptor"/>
    <property type="evidence" value="ECO:0007669"/>
    <property type="project" value="TreeGrafter"/>
</dbReference>
<name>A0A165HUV6_EXIGL</name>
<keyword evidence="3" id="KW-0560">Oxidoreductase</keyword>
<keyword evidence="5" id="KW-1185">Reference proteome</keyword>
<dbReference type="Pfam" id="PF00106">
    <property type="entry name" value="adh_short"/>
    <property type="match status" value="1"/>
</dbReference>